<dbReference type="SUPFAM" id="SSF55347">
    <property type="entry name" value="Glyceraldehyde-3-phosphate dehydrogenase-like, C-terminal domain"/>
    <property type="match status" value="1"/>
</dbReference>
<dbReference type="PANTHER" id="PTHR43818">
    <property type="entry name" value="BCDNA.GH03377"/>
    <property type="match status" value="1"/>
</dbReference>
<protein>
    <submittedName>
        <fullName evidence="4">Gfo/Idh/MocA family oxidoreductase</fullName>
    </submittedName>
</protein>
<gene>
    <name evidence="4" type="ORF">GCM10010470_21070</name>
</gene>
<evidence type="ECO:0000259" key="3">
    <source>
        <dbReference type="Pfam" id="PF22725"/>
    </source>
</evidence>
<dbReference type="InterPro" id="IPR055170">
    <property type="entry name" value="GFO_IDH_MocA-like_dom"/>
</dbReference>
<evidence type="ECO:0000313" key="4">
    <source>
        <dbReference type="EMBL" id="GAA2786555.1"/>
    </source>
</evidence>
<dbReference type="InterPro" id="IPR000683">
    <property type="entry name" value="Gfo/Idh/MocA-like_OxRdtase_N"/>
</dbReference>
<dbReference type="PANTHER" id="PTHR43818:SF11">
    <property type="entry name" value="BCDNA.GH03377"/>
    <property type="match status" value="1"/>
</dbReference>
<evidence type="ECO:0000259" key="2">
    <source>
        <dbReference type="Pfam" id="PF01408"/>
    </source>
</evidence>
<name>A0ABN3VBL6_9PSEU</name>
<keyword evidence="5" id="KW-1185">Reference proteome</keyword>
<evidence type="ECO:0000313" key="5">
    <source>
        <dbReference type="Proteomes" id="UP001500979"/>
    </source>
</evidence>
<organism evidence="4 5">
    <name type="scientific">Saccharopolyspora taberi</name>
    <dbReference type="NCBI Taxonomy" id="60895"/>
    <lineage>
        <taxon>Bacteria</taxon>
        <taxon>Bacillati</taxon>
        <taxon>Actinomycetota</taxon>
        <taxon>Actinomycetes</taxon>
        <taxon>Pseudonocardiales</taxon>
        <taxon>Pseudonocardiaceae</taxon>
        <taxon>Saccharopolyspora</taxon>
    </lineage>
</organism>
<dbReference type="Pfam" id="PF01408">
    <property type="entry name" value="GFO_IDH_MocA"/>
    <property type="match status" value="1"/>
</dbReference>
<dbReference type="EMBL" id="BAAAUX010000011">
    <property type="protein sequence ID" value="GAA2786555.1"/>
    <property type="molecule type" value="Genomic_DNA"/>
</dbReference>
<comment type="caution">
    <text evidence="4">The sequence shown here is derived from an EMBL/GenBank/DDBJ whole genome shotgun (WGS) entry which is preliminary data.</text>
</comment>
<reference evidence="4 5" key="1">
    <citation type="journal article" date="2019" name="Int. J. Syst. Evol. Microbiol.">
        <title>The Global Catalogue of Microorganisms (GCM) 10K type strain sequencing project: providing services to taxonomists for standard genome sequencing and annotation.</title>
        <authorList>
            <consortium name="The Broad Institute Genomics Platform"/>
            <consortium name="The Broad Institute Genome Sequencing Center for Infectious Disease"/>
            <person name="Wu L."/>
            <person name="Ma J."/>
        </authorList>
    </citation>
    <scope>NUCLEOTIDE SEQUENCE [LARGE SCALE GENOMIC DNA]</scope>
    <source>
        <strain evidence="4 5">JCM 9383</strain>
    </source>
</reference>
<sequence length="393" mass="41069">MSKQPLSVAVIGAGMAGRSHAAGYRQVNTVFGAGLPPIRLAAVADANTELAADAARRYGYEKAVASWEEIADDPSIDAVSIVVGNALHRPIAEALIRAGKHVLCEKPLAGSMADAEAMVAAERTAEVVTAVGYTFRRSPAITAIRDHVRRGELGELTLFNGRYWCDYATDPRSPLSWRFKGGPGSGALGDIGAHVIDVAEYVCGPITSVSGGALSTQIPKRPLPLGAVVGHNAAPVSDEVGEVDNEDSAVFSARFSSGLTGSFSVSRTAFGLPNGLAFDACGLSGRASFDWHRPAEYVFDDAQPEARTRGARQVIAGPQLPYFAGGYPMEAPGVGGGNAEMFVYQCRAFLDQVSGTPDPLPACASFADALRTMRITQAVVRSAGSRGSAVEID</sequence>
<keyword evidence="1" id="KW-0560">Oxidoreductase</keyword>
<dbReference type="Proteomes" id="UP001500979">
    <property type="component" value="Unassembled WGS sequence"/>
</dbReference>
<dbReference type="SUPFAM" id="SSF51735">
    <property type="entry name" value="NAD(P)-binding Rossmann-fold domains"/>
    <property type="match status" value="1"/>
</dbReference>
<proteinExistence type="predicted"/>
<dbReference type="Pfam" id="PF22725">
    <property type="entry name" value="GFO_IDH_MocA_C3"/>
    <property type="match status" value="1"/>
</dbReference>
<dbReference type="RefSeq" id="WP_344679381.1">
    <property type="nucleotide sequence ID" value="NZ_BAAAUX010000011.1"/>
</dbReference>
<dbReference type="Gene3D" id="3.30.360.10">
    <property type="entry name" value="Dihydrodipicolinate Reductase, domain 2"/>
    <property type="match status" value="1"/>
</dbReference>
<accession>A0ABN3VBL6</accession>
<dbReference type="InterPro" id="IPR036291">
    <property type="entry name" value="NAD(P)-bd_dom_sf"/>
</dbReference>
<dbReference type="InterPro" id="IPR050463">
    <property type="entry name" value="Gfo/Idh/MocA_oxidrdct_glycsds"/>
</dbReference>
<dbReference type="Gene3D" id="3.40.50.720">
    <property type="entry name" value="NAD(P)-binding Rossmann-like Domain"/>
    <property type="match status" value="1"/>
</dbReference>
<evidence type="ECO:0000256" key="1">
    <source>
        <dbReference type="ARBA" id="ARBA00023002"/>
    </source>
</evidence>
<feature type="domain" description="GFO/IDH/MocA-like oxidoreductase" evidence="3">
    <location>
        <begin position="143"/>
        <end position="271"/>
    </location>
</feature>
<feature type="domain" description="Gfo/Idh/MocA-like oxidoreductase N-terminal" evidence="2">
    <location>
        <begin position="7"/>
        <end position="133"/>
    </location>
</feature>